<organism evidence="3 4">
    <name type="scientific">Glarea lozoyensis (strain ATCC 20868 / MF5171)</name>
    <dbReference type="NCBI Taxonomy" id="1116229"/>
    <lineage>
        <taxon>Eukaryota</taxon>
        <taxon>Fungi</taxon>
        <taxon>Dikarya</taxon>
        <taxon>Ascomycota</taxon>
        <taxon>Pezizomycotina</taxon>
        <taxon>Leotiomycetes</taxon>
        <taxon>Helotiales</taxon>
        <taxon>Helotiaceae</taxon>
        <taxon>Glarea</taxon>
    </lineage>
</organism>
<evidence type="ECO:0000256" key="1">
    <source>
        <dbReference type="SAM" id="MobiDB-lite"/>
    </source>
</evidence>
<feature type="transmembrane region" description="Helical" evidence="2">
    <location>
        <begin position="357"/>
        <end position="376"/>
    </location>
</feature>
<dbReference type="RefSeq" id="XP_008084877.1">
    <property type="nucleotide sequence ID" value="XM_008086686.1"/>
</dbReference>
<dbReference type="GeneID" id="19463364"/>
<keyword evidence="2" id="KW-0472">Membrane</keyword>
<feature type="region of interest" description="Disordered" evidence="1">
    <location>
        <begin position="54"/>
        <end position="79"/>
    </location>
</feature>
<dbReference type="EMBL" id="KE145369">
    <property type="protein sequence ID" value="EPE27518.1"/>
    <property type="molecule type" value="Genomic_DNA"/>
</dbReference>
<feature type="transmembrane region" description="Helical" evidence="2">
    <location>
        <begin position="388"/>
        <end position="411"/>
    </location>
</feature>
<proteinExistence type="predicted"/>
<feature type="transmembrane region" description="Helical" evidence="2">
    <location>
        <begin position="244"/>
        <end position="267"/>
    </location>
</feature>
<sequence>MKMRKTRLQWTATVPIYIEPQGGQAHMTMSWEVDFNRRTRILYRLLALPALPPADEKEDEEKQNSTHLPPAVGGDNNTNYARLSNARVDDDGTLNVSSGVHSSSISRCNKESLSSNKVPAKELAEDFTHANLEDAGHISDERGKNADNIADAVAAEHEPASFTWASHWEQTLCPQKQYWTLRHSIYANMGGLVYRLTASNLDELRSLTSRTLADIIRNNYSAIDLLQYLVLAEEDIKDKSKADWLLKTIAVLQICWLILNACARAAAGLPVTQLEVATGAFAVMAVATFLINWWKPKDVSRPTIVWLVPATIFTDSNYRCHSFTRRILSPSHVAFVTPLAPTLISNDTILMDGKPPLILVLIAISSLVFGGLHGLAWNSEFPSRTEVVLWRTSFVVVAALPGIILAITFIIEHLATNLPAKRFSAGLVKLFVHLDQVPPEYWSQLKEPFPFLSWPLESQIVFFERLGHADSDTVLNWEKMPTPPNNISPEATLRNTCISSISELTKQYNPLCRPLGCKQV</sequence>
<keyword evidence="2" id="KW-0812">Transmembrane</keyword>
<dbReference type="PANTHER" id="PTHR35043">
    <property type="entry name" value="TRANSCRIPTION FACTOR DOMAIN-CONTAINING PROTEIN"/>
    <property type="match status" value="1"/>
</dbReference>
<feature type="transmembrane region" description="Helical" evidence="2">
    <location>
        <begin position="273"/>
        <end position="294"/>
    </location>
</feature>
<reference evidence="3 4" key="1">
    <citation type="journal article" date="2013" name="BMC Genomics">
        <title>Genomics-driven discovery of the pneumocandin biosynthetic gene cluster in the fungus Glarea lozoyensis.</title>
        <authorList>
            <person name="Chen L."/>
            <person name="Yue Q."/>
            <person name="Zhang X."/>
            <person name="Xiang M."/>
            <person name="Wang C."/>
            <person name="Li S."/>
            <person name="Che Y."/>
            <person name="Ortiz-Lopez F.J."/>
            <person name="Bills G.F."/>
            <person name="Liu X."/>
            <person name="An Z."/>
        </authorList>
    </citation>
    <scope>NUCLEOTIDE SEQUENCE [LARGE SCALE GENOMIC DNA]</scope>
    <source>
        <strain evidence="4">ATCC 20868 / MF5171</strain>
    </source>
</reference>
<name>S3DLW0_GLAL2</name>
<dbReference type="eggNOG" id="ENOG502SPX8">
    <property type="taxonomic scope" value="Eukaryota"/>
</dbReference>
<keyword evidence="4" id="KW-1185">Reference proteome</keyword>
<dbReference type="OrthoDB" id="3061561at2759"/>
<evidence type="ECO:0000313" key="3">
    <source>
        <dbReference type="EMBL" id="EPE27518.1"/>
    </source>
</evidence>
<dbReference type="PANTHER" id="PTHR35043:SF7">
    <property type="entry name" value="TRANSCRIPTION FACTOR DOMAIN-CONTAINING PROTEIN"/>
    <property type="match status" value="1"/>
</dbReference>
<dbReference type="KEGG" id="glz:GLAREA_04309"/>
<accession>S3DLW0</accession>
<dbReference type="Proteomes" id="UP000016922">
    <property type="component" value="Unassembled WGS sequence"/>
</dbReference>
<dbReference type="HOGENOM" id="CLU_523787_0_0_1"/>
<keyword evidence="2" id="KW-1133">Transmembrane helix</keyword>
<evidence type="ECO:0000256" key="2">
    <source>
        <dbReference type="SAM" id="Phobius"/>
    </source>
</evidence>
<dbReference type="AlphaFoldDB" id="S3DLW0"/>
<evidence type="ECO:0000313" key="4">
    <source>
        <dbReference type="Proteomes" id="UP000016922"/>
    </source>
</evidence>
<gene>
    <name evidence="3" type="ORF">GLAREA_04309</name>
</gene>
<protein>
    <submittedName>
        <fullName evidence="3">Uncharacterized protein</fullName>
    </submittedName>
</protein>